<dbReference type="PROSITE" id="PS51257">
    <property type="entry name" value="PROKAR_LIPOPROTEIN"/>
    <property type="match status" value="1"/>
</dbReference>
<dbReference type="InterPro" id="IPR013766">
    <property type="entry name" value="Thioredoxin_domain"/>
</dbReference>
<dbReference type="Pfam" id="PF00085">
    <property type="entry name" value="Thioredoxin"/>
    <property type="match status" value="1"/>
</dbReference>
<feature type="signal peptide" evidence="1">
    <location>
        <begin position="1"/>
        <end position="19"/>
    </location>
</feature>
<evidence type="ECO:0000313" key="3">
    <source>
        <dbReference type="EMBL" id="KAB1157233.1"/>
    </source>
</evidence>
<feature type="chain" id="PRO_5029465619" evidence="1">
    <location>
        <begin position="20"/>
        <end position="178"/>
    </location>
</feature>
<evidence type="ECO:0000256" key="1">
    <source>
        <dbReference type="SAM" id="SignalP"/>
    </source>
</evidence>
<dbReference type="OrthoDB" id="6398367at2"/>
<proteinExistence type="predicted"/>
<keyword evidence="1" id="KW-0732">Signal</keyword>
<dbReference type="RefSeq" id="WP_150899902.1">
    <property type="nucleotide sequence ID" value="NZ_WAAU01000014.1"/>
</dbReference>
<reference evidence="3 4" key="1">
    <citation type="submission" date="2019-09" db="EMBL/GenBank/DDBJ databases">
        <authorList>
            <person name="Cao W.R."/>
        </authorList>
    </citation>
    <scope>NUCLEOTIDE SEQUENCE [LARGE SCALE GENOMIC DNA]</scope>
    <source>
        <strain evidence="4">a4</strain>
    </source>
</reference>
<evidence type="ECO:0000259" key="2">
    <source>
        <dbReference type="PROSITE" id="PS51352"/>
    </source>
</evidence>
<dbReference type="PROSITE" id="PS51352">
    <property type="entry name" value="THIOREDOXIN_2"/>
    <property type="match status" value="1"/>
</dbReference>
<dbReference type="Proteomes" id="UP000467305">
    <property type="component" value="Unassembled WGS sequence"/>
</dbReference>
<comment type="caution">
    <text evidence="3">The sequence shown here is derived from an EMBL/GenBank/DDBJ whole genome shotgun (WGS) entry which is preliminary data.</text>
</comment>
<dbReference type="InterPro" id="IPR036249">
    <property type="entry name" value="Thioredoxin-like_sf"/>
</dbReference>
<organism evidence="3 4">
    <name type="scientific">Tenacibaculum aiptasiae</name>
    <dbReference type="NCBI Taxonomy" id="426481"/>
    <lineage>
        <taxon>Bacteria</taxon>
        <taxon>Pseudomonadati</taxon>
        <taxon>Bacteroidota</taxon>
        <taxon>Flavobacteriia</taxon>
        <taxon>Flavobacteriales</taxon>
        <taxon>Flavobacteriaceae</taxon>
        <taxon>Tenacibaculum</taxon>
    </lineage>
</organism>
<dbReference type="CDD" id="cd02947">
    <property type="entry name" value="TRX_family"/>
    <property type="match status" value="1"/>
</dbReference>
<gene>
    <name evidence="3" type="ORF">F7018_09885</name>
</gene>
<accession>A0A7J5AIA4</accession>
<feature type="domain" description="Thioredoxin" evidence="2">
    <location>
        <begin position="13"/>
        <end position="172"/>
    </location>
</feature>
<sequence length="178" mass="20510">MRKIAYILFTAFIVSCASAPKQKQLATKDKDGNLVGIATKKDFQQEPYGSEWFNDFYSYYETDQNTINKLKPYLKDVKIKGFMGTWCGDSKREIPNFYKLLDEAGFNYKNLELVTVNRSKKANGLEEGFNILRVPTFIFYKDGKEIGRFVEHAIDGSTIEDDILKIVSGQPYTHPYQK</sequence>
<name>A0A7J5AIA4_9FLAO</name>
<dbReference type="Gene3D" id="3.40.30.10">
    <property type="entry name" value="Glutaredoxin"/>
    <property type="match status" value="1"/>
</dbReference>
<dbReference type="SUPFAM" id="SSF52833">
    <property type="entry name" value="Thioredoxin-like"/>
    <property type="match status" value="1"/>
</dbReference>
<dbReference type="AlphaFoldDB" id="A0A7J5AIA4"/>
<evidence type="ECO:0000313" key="4">
    <source>
        <dbReference type="Proteomes" id="UP000467305"/>
    </source>
</evidence>
<keyword evidence="4" id="KW-1185">Reference proteome</keyword>
<protein>
    <submittedName>
        <fullName evidence="3">Thioredoxin family protein</fullName>
    </submittedName>
</protein>
<dbReference type="EMBL" id="WAAU01000014">
    <property type="protein sequence ID" value="KAB1157233.1"/>
    <property type="molecule type" value="Genomic_DNA"/>
</dbReference>